<name>A0ABR2XP50_9PEZI</name>
<keyword evidence="3" id="KW-1185">Reference proteome</keyword>
<dbReference type="EMBL" id="JARVKM010000033">
    <property type="protein sequence ID" value="KAK9775572.1"/>
    <property type="molecule type" value="Genomic_DNA"/>
</dbReference>
<feature type="region of interest" description="Disordered" evidence="1">
    <location>
        <begin position="1"/>
        <end position="59"/>
    </location>
</feature>
<dbReference type="Proteomes" id="UP001465668">
    <property type="component" value="Unassembled WGS sequence"/>
</dbReference>
<sequence>MTSSPHTSAAGASPSGEGTKDKQAPYSVKNYVSGGPVSPTEHLSVGSGQSSTMKENAEKARERIIAWDKTWSKAAKK</sequence>
<comment type="caution">
    <text evidence="2">The sequence shown here is derived from an EMBL/GenBank/DDBJ whole genome shotgun (WGS) entry which is preliminary data.</text>
</comment>
<evidence type="ECO:0000256" key="1">
    <source>
        <dbReference type="SAM" id="MobiDB-lite"/>
    </source>
</evidence>
<protein>
    <submittedName>
        <fullName evidence="2">Uncharacterized protein</fullName>
    </submittedName>
</protein>
<accession>A0ABR2XP50</accession>
<gene>
    <name evidence="2" type="ORF">SCAR479_07677</name>
</gene>
<proteinExistence type="predicted"/>
<evidence type="ECO:0000313" key="3">
    <source>
        <dbReference type="Proteomes" id="UP001465668"/>
    </source>
</evidence>
<organism evidence="2 3">
    <name type="scientific">Seiridium cardinale</name>
    <dbReference type="NCBI Taxonomy" id="138064"/>
    <lineage>
        <taxon>Eukaryota</taxon>
        <taxon>Fungi</taxon>
        <taxon>Dikarya</taxon>
        <taxon>Ascomycota</taxon>
        <taxon>Pezizomycotina</taxon>
        <taxon>Sordariomycetes</taxon>
        <taxon>Xylariomycetidae</taxon>
        <taxon>Amphisphaeriales</taxon>
        <taxon>Sporocadaceae</taxon>
        <taxon>Seiridium</taxon>
    </lineage>
</organism>
<reference evidence="2 3" key="1">
    <citation type="submission" date="2024-02" db="EMBL/GenBank/DDBJ databases">
        <title>First draft genome assembly of two strains of Seiridium cardinale.</title>
        <authorList>
            <person name="Emiliani G."/>
            <person name="Scali E."/>
        </authorList>
    </citation>
    <scope>NUCLEOTIDE SEQUENCE [LARGE SCALE GENOMIC DNA]</scope>
    <source>
        <strain evidence="2 3">BM-138-000479</strain>
    </source>
</reference>
<evidence type="ECO:0000313" key="2">
    <source>
        <dbReference type="EMBL" id="KAK9775572.1"/>
    </source>
</evidence>